<dbReference type="InterPro" id="IPR019612">
    <property type="entry name" value="Minor_capsid_put"/>
</dbReference>
<sequence>MRLPQVPKSMANQEVTLHLKSQETDDWGKPKYEDVKITHCVVQPQTVFSGSNNDRQIVANAIVFFYAQITTPMPTLDRDSVGSTITFDKHEYTITQIVDNRDPFGNEVWSYELEVL</sequence>
<dbReference type="RefSeq" id="WP_153381735.1">
    <property type="nucleotide sequence ID" value="NZ_VDFM01000001.1"/>
</dbReference>
<protein>
    <submittedName>
        <fullName evidence="2">Capsid protein</fullName>
    </submittedName>
</protein>
<keyword evidence="4" id="KW-1185">Reference proteome</keyword>
<comment type="caution">
    <text evidence="2">The sequence shown here is derived from an EMBL/GenBank/DDBJ whole genome shotgun (WGS) entry which is preliminary data.</text>
</comment>
<reference evidence="3 4" key="1">
    <citation type="journal article" date="2019" name="Syst. Appl. Microbiol.">
        <title>Polyphasic characterization of two novel Lactobacillus spp. isolated from blown salami packages: Description of Lactobacillus halodurans sp. nov. and Lactobacillus salsicarnum sp. nov.</title>
        <authorList>
            <person name="Schuster J.A."/>
            <person name="Klingl A."/>
            <person name="Vogel R.F."/>
            <person name="Ehrmann M.A."/>
        </authorList>
    </citation>
    <scope>NUCLEOTIDE SEQUENCE [LARGE SCALE GENOMIC DNA]</scope>
    <source>
        <strain evidence="1 4">TMW 1.2098</strain>
        <strain evidence="2 3">TMW 1.2118</strain>
    </source>
</reference>
<evidence type="ECO:0000313" key="4">
    <source>
        <dbReference type="Proteomes" id="UP000436655"/>
    </source>
</evidence>
<proteinExistence type="predicted"/>
<reference evidence="1" key="2">
    <citation type="submission" date="2019-05" db="EMBL/GenBank/DDBJ databases">
        <authorList>
            <person name="Schuster J.A."/>
            <person name="Ehrmann M.A."/>
        </authorList>
    </citation>
    <scope>NUCLEOTIDE SEQUENCE</scope>
    <source>
        <strain evidence="1">TMW 1.2098</strain>
    </source>
</reference>
<organism evidence="2 3">
    <name type="scientific">Companilactobacillus mishanensis</name>
    <dbReference type="NCBI Taxonomy" id="2486008"/>
    <lineage>
        <taxon>Bacteria</taxon>
        <taxon>Bacillati</taxon>
        <taxon>Bacillota</taxon>
        <taxon>Bacilli</taxon>
        <taxon>Lactobacillales</taxon>
        <taxon>Lactobacillaceae</taxon>
        <taxon>Companilactobacillus</taxon>
    </lineage>
</organism>
<dbReference type="EMBL" id="VDFN01000001">
    <property type="protein sequence ID" value="MQS44246.1"/>
    <property type="molecule type" value="Genomic_DNA"/>
</dbReference>
<dbReference type="OrthoDB" id="2183780at2"/>
<dbReference type="EMBL" id="VDFM01000001">
    <property type="protein sequence ID" value="MQS51650.1"/>
    <property type="molecule type" value="Genomic_DNA"/>
</dbReference>
<dbReference type="Proteomes" id="UP000380386">
    <property type="component" value="Unassembled WGS sequence"/>
</dbReference>
<accession>A0A5P0ZF25</accession>
<gene>
    <name evidence="2" type="ORF">FHL02_01310</name>
    <name evidence="1" type="ORF">FHL03_01960</name>
</gene>
<dbReference type="AlphaFoldDB" id="A0A5P0ZF25"/>
<evidence type="ECO:0000313" key="1">
    <source>
        <dbReference type="EMBL" id="MQS44246.1"/>
    </source>
</evidence>
<dbReference type="Proteomes" id="UP000436655">
    <property type="component" value="Unassembled WGS sequence"/>
</dbReference>
<name>A0A5P0ZF25_9LACO</name>
<evidence type="ECO:0000313" key="2">
    <source>
        <dbReference type="EMBL" id="MQS51650.1"/>
    </source>
</evidence>
<evidence type="ECO:0000313" key="3">
    <source>
        <dbReference type="Proteomes" id="UP000380386"/>
    </source>
</evidence>
<dbReference type="Pfam" id="PF10665">
    <property type="entry name" value="Minor_capsid_1"/>
    <property type="match status" value="1"/>
</dbReference>